<dbReference type="AlphaFoldDB" id="Q69QB7"/>
<protein>
    <submittedName>
        <fullName evidence="1">Uncharacterized protein</fullName>
    </submittedName>
</protein>
<reference evidence="2" key="1">
    <citation type="journal article" date="2005" name="Nature">
        <title>The map-based sequence of the rice genome.</title>
        <authorList>
            <consortium name="International rice genome sequencing project (IRGSP)"/>
            <person name="Matsumoto T."/>
            <person name="Wu J."/>
            <person name="Kanamori H."/>
            <person name="Katayose Y."/>
            <person name="Fujisawa M."/>
            <person name="Namiki N."/>
            <person name="Mizuno H."/>
            <person name="Yamamoto K."/>
            <person name="Antonio B.A."/>
            <person name="Baba T."/>
            <person name="Sakata K."/>
            <person name="Nagamura Y."/>
            <person name="Aoki H."/>
            <person name="Arikawa K."/>
            <person name="Arita K."/>
            <person name="Bito T."/>
            <person name="Chiden Y."/>
            <person name="Fujitsuka N."/>
            <person name="Fukunaka R."/>
            <person name="Hamada M."/>
            <person name="Harada C."/>
            <person name="Hayashi A."/>
            <person name="Hijishita S."/>
            <person name="Honda M."/>
            <person name="Hosokawa S."/>
            <person name="Ichikawa Y."/>
            <person name="Idonuma A."/>
            <person name="Iijima M."/>
            <person name="Ikeda M."/>
            <person name="Ikeno M."/>
            <person name="Ito K."/>
            <person name="Ito S."/>
            <person name="Ito T."/>
            <person name="Ito Y."/>
            <person name="Ito Y."/>
            <person name="Iwabuchi A."/>
            <person name="Kamiya K."/>
            <person name="Karasawa W."/>
            <person name="Kurita K."/>
            <person name="Katagiri S."/>
            <person name="Kikuta A."/>
            <person name="Kobayashi H."/>
            <person name="Kobayashi N."/>
            <person name="Machita K."/>
            <person name="Maehara T."/>
            <person name="Masukawa M."/>
            <person name="Mizubayashi T."/>
            <person name="Mukai Y."/>
            <person name="Nagasaki H."/>
            <person name="Nagata Y."/>
            <person name="Naito S."/>
            <person name="Nakashima M."/>
            <person name="Nakama Y."/>
            <person name="Nakamichi Y."/>
            <person name="Nakamura M."/>
            <person name="Meguro A."/>
            <person name="Negishi M."/>
            <person name="Ohta I."/>
            <person name="Ohta T."/>
            <person name="Okamoto M."/>
            <person name="Ono N."/>
            <person name="Saji S."/>
            <person name="Sakaguchi M."/>
            <person name="Sakai K."/>
            <person name="Shibata M."/>
            <person name="Shimokawa T."/>
            <person name="Song J."/>
            <person name="Takazaki Y."/>
            <person name="Terasawa K."/>
            <person name="Tsugane M."/>
            <person name="Tsuji K."/>
            <person name="Ueda S."/>
            <person name="Waki K."/>
            <person name="Yamagata H."/>
            <person name="Yamamoto M."/>
            <person name="Yamamoto S."/>
            <person name="Yamane H."/>
            <person name="Yoshiki S."/>
            <person name="Yoshihara R."/>
            <person name="Yukawa K."/>
            <person name="Zhong H."/>
            <person name="Yano M."/>
            <person name="Yuan Q."/>
            <person name="Ouyang S."/>
            <person name="Liu J."/>
            <person name="Jones K.M."/>
            <person name="Gansberger K."/>
            <person name="Moffat K."/>
            <person name="Hill J."/>
            <person name="Bera J."/>
            <person name="Fadrosh D."/>
            <person name="Jin S."/>
            <person name="Johri S."/>
            <person name="Kim M."/>
            <person name="Overton L."/>
            <person name="Reardon M."/>
            <person name="Tsitrin T."/>
            <person name="Vuong H."/>
            <person name="Weaver B."/>
            <person name="Ciecko A."/>
            <person name="Tallon L."/>
            <person name="Jackson J."/>
            <person name="Pai G."/>
            <person name="Aken S.V."/>
            <person name="Utterback T."/>
            <person name="Reidmuller S."/>
            <person name="Feldblyum T."/>
            <person name="Hsiao J."/>
            <person name="Zismann V."/>
            <person name="Iobst S."/>
            <person name="de Vazeille A.R."/>
            <person name="Buell C.R."/>
            <person name="Ying K."/>
            <person name="Li Y."/>
            <person name="Lu T."/>
            <person name="Huang Y."/>
            <person name="Zhao Q."/>
            <person name="Feng Q."/>
            <person name="Zhang L."/>
            <person name="Zhu J."/>
            <person name="Weng Q."/>
            <person name="Mu J."/>
            <person name="Lu Y."/>
            <person name="Fan D."/>
            <person name="Liu Y."/>
            <person name="Guan J."/>
            <person name="Zhang Y."/>
            <person name="Yu S."/>
            <person name="Liu X."/>
            <person name="Zhang Y."/>
            <person name="Hong G."/>
            <person name="Han B."/>
            <person name="Choisne N."/>
            <person name="Demange N."/>
            <person name="Orjeda G."/>
            <person name="Samain S."/>
            <person name="Cattolico L."/>
            <person name="Pelletier E."/>
            <person name="Couloux A."/>
            <person name="Segurens B."/>
            <person name="Wincker P."/>
            <person name="D'Hont A."/>
            <person name="Scarpelli C."/>
            <person name="Weissenbach J."/>
            <person name="Salanoubat M."/>
            <person name="Quetier F."/>
            <person name="Yu Y."/>
            <person name="Kim H.R."/>
            <person name="Rambo T."/>
            <person name="Currie J."/>
            <person name="Collura K."/>
            <person name="Luo M."/>
            <person name="Yang T."/>
            <person name="Ammiraju J.S.S."/>
            <person name="Engler F."/>
            <person name="Soderlund C."/>
            <person name="Wing R.A."/>
            <person name="Palmer L.E."/>
            <person name="de la Bastide M."/>
            <person name="Spiegel L."/>
            <person name="Nascimento L."/>
            <person name="Zutavern T."/>
            <person name="O'Shaughnessy A."/>
            <person name="Dike S."/>
            <person name="Dedhia N."/>
            <person name="Preston R."/>
            <person name="Balija V."/>
            <person name="McCombie W.R."/>
            <person name="Chow T."/>
            <person name="Chen H."/>
            <person name="Chung M."/>
            <person name="Chen C."/>
            <person name="Shaw J."/>
            <person name="Wu H."/>
            <person name="Hsiao K."/>
            <person name="Chao Y."/>
            <person name="Chu M."/>
            <person name="Cheng C."/>
            <person name="Hour A."/>
            <person name="Lee P."/>
            <person name="Lin S."/>
            <person name="Lin Y."/>
            <person name="Liou J."/>
            <person name="Liu S."/>
            <person name="Hsing Y."/>
            <person name="Raghuvanshi S."/>
            <person name="Mohanty A."/>
            <person name="Bharti A.K."/>
            <person name="Gaur A."/>
            <person name="Gupta V."/>
            <person name="Kumar D."/>
            <person name="Ravi V."/>
            <person name="Vij S."/>
            <person name="Kapur A."/>
            <person name="Khurana P."/>
            <person name="Khurana P."/>
            <person name="Khurana J.P."/>
            <person name="Tyagi A.K."/>
            <person name="Gaikwad K."/>
            <person name="Singh A."/>
            <person name="Dalal V."/>
            <person name="Srivastava S."/>
            <person name="Dixit A."/>
            <person name="Pal A.K."/>
            <person name="Ghazi I.A."/>
            <person name="Yadav M."/>
            <person name="Pandit A."/>
            <person name="Bhargava A."/>
            <person name="Sureshbabu K."/>
            <person name="Batra K."/>
            <person name="Sharma T.R."/>
            <person name="Mohapatra T."/>
            <person name="Singh N.K."/>
            <person name="Messing J."/>
            <person name="Nelson A.B."/>
            <person name="Fuks G."/>
            <person name="Kavchok S."/>
            <person name="Keizer G."/>
            <person name="Linton E."/>
            <person name="Llaca V."/>
            <person name="Song R."/>
            <person name="Tanyolac B."/>
            <person name="Young S."/>
            <person name="Ho-Il K."/>
            <person name="Hahn J.H."/>
            <person name="Sangsakoo G."/>
            <person name="Vanavichit A."/>
            <person name="de Mattos Luiz.A.T."/>
            <person name="Zimmer P.D."/>
            <person name="Malone G."/>
            <person name="Dellagostin O."/>
            <person name="de Oliveira A.C."/>
            <person name="Bevan M."/>
            <person name="Bancroft I."/>
            <person name="Minx P."/>
            <person name="Cordum H."/>
            <person name="Wilson R."/>
            <person name="Cheng Z."/>
            <person name="Jin W."/>
            <person name="Jiang J."/>
            <person name="Leong S.A."/>
            <person name="Iwama H."/>
            <person name="Gojobori T."/>
            <person name="Itoh T."/>
            <person name="Niimura Y."/>
            <person name="Fujii Y."/>
            <person name="Habara T."/>
            <person name="Sakai H."/>
            <person name="Sato Y."/>
            <person name="Wilson G."/>
            <person name="Kumar K."/>
            <person name="McCouch S."/>
            <person name="Juretic N."/>
            <person name="Hoen D."/>
            <person name="Wright S."/>
            <person name="Bruskiewich R."/>
            <person name="Bureau T."/>
            <person name="Miyao A."/>
            <person name="Hirochika H."/>
            <person name="Nishikawa T."/>
            <person name="Kadowaki K."/>
            <person name="Sugiura M."/>
            <person name="Burr B."/>
            <person name="Sasaki T."/>
        </authorList>
    </citation>
    <scope>NUCLEOTIDE SEQUENCE [LARGE SCALE GENOMIC DNA]</scope>
    <source>
        <strain evidence="2">cv. Nipponbare</strain>
    </source>
</reference>
<gene>
    <name evidence="1" type="primary">P0644A02.9</name>
</gene>
<evidence type="ECO:0000313" key="1">
    <source>
        <dbReference type="EMBL" id="BAD36092.1"/>
    </source>
</evidence>
<name>Q69QB7_ORYSJ</name>
<evidence type="ECO:0000313" key="2">
    <source>
        <dbReference type="Proteomes" id="UP000000763"/>
    </source>
</evidence>
<dbReference type="Proteomes" id="UP000000763">
    <property type="component" value="Chromosome 6"/>
</dbReference>
<sequence length="63" mass="6656">MELRLLGFQFLGNDDDDGDEAAAAVVAAVRWTGAAEDRFTVSLSARAIMHATAVSFAAAVRET</sequence>
<accession>Q69QB7</accession>
<reference evidence="2" key="2">
    <citation type="journal article" date="2008" name="Nucleic Acids Res.">
        <title>The rice annotation project database (RAP-DB): 2008 update.</title>
        <authorList>
            <consortium name="The rice annotation project (RAP)"/>
        </authorList>
    </citation>
    <scope>GENOME REANNOTATION</scope>
    <source>
        <strain evidence="2">cv. Nipponbare</strain>
    </source>
</reference>
<dbReference type="EMBL" id="AP005425">
    <property type="protein sequence ID" value="BAD36092.1"/>
    <property type="molecule type" value="Genomic_DNA"/>
</dbReference>
<organism evidence="1 2">
    <name type="scientific">Oryza sativa subsp. japonica</name>
    <name type="common">Rice</name>
    <dbReference type="NCBI Taxonomy" id="39947"/>
    <lineage>
        <taxon>Eukaryota</taxon>
        <taxon>Viridiplantae</taxon>
        <taxon>Streptophyta</taxon>
        <taxon>Embryophyta</taxon>
        <taxon>Tracheophyta</taxon>
        <taxon>Spermatophyta</taxon>
        <taxon>Magnoliopsida</taxon>
        <taxon>Liliopsida</taxon>
        <taxon>Poales</taxon>
        <taxon>Poaceae</taxon>
        <taxon>BOP clade</taxon>
        <taxon>Oryzoideae</taxon>
        <taxon>Oryzeae</taxon>
        <taxon>Oryzinae</taxon>
        <taxon>Oryza</taxon>
        <taxon>Oryza sativa</taxon>
    </lineage>
</organism>
<proteinExistence type="predicted"/>